<dbReference type="GO" id="GO:0102704">
    <property type="term" value="F:GDP-Man:Man(2)GlcNAc(2)-PP-Dol alpha-1,6-mannosyltransferase activity"/>
    <property type="evidence" value="ECO:0007669"/>
    <property type="project" value="UniProtKB-UniRule"/>
</dbReference>
<organism evidence="13">
    <name type="scientific">Capitella teleta</name>
    <name type="common">Polychaete worm</name>
    <dbReference type="NCBI Taxonomy" id="283909"/>
    <lineage>
        <taxon>Eukaryota</taxon>
        <taxon>Metazoa</taxon>
        <taxon>Spiralia</taxon>
        <taxon>Lophotrochozoa</taxon>
        <taxon>Annelida</taxon>
        <taxon>Polychaeta</taxon>
        <taxon>Sedentaria</taxon>
        <taxon>Scolecida</taxon>
        <taxon>Capitellidae</taxon>
        <taxon>Capitella</taxon>
    </lineage>
</organism>
<dbReference type="UniPathway" id="UPA00378"/>
<dbReference type="PANTHER" id="PTHR45918:SF1">
    <property type="entry name" value="ALPHA-1,3_1,6-MANNOSYLTRANSFERASE ALG2"/>
    <property type="match status" value="1"/>
</dbReference>
<sequence>MVNVVFLHPDLGIGGAERAVIDAALALQSRNHQASLKVEFVTAHHDDNHCFKETTDGSLKVTVAGDWLPRSVCGRMYALCAYLRMVYAALYLVFFSGISFDLVFCDQISACIPVLRLQRKASVLFYCHFPDLLLTQRQTLLKRLYRKPLDWLEEWTTGLAHCVLVNSKFTAGVFHRTFTSLGYMEPDVLYPIPDFTQFDGEVIAPTDDLIPAKDAIVFLSINRYERKKNLPLALDAMACLLEKESEQNIHLVMAGGYDDRVIENREHYLELKERARSLGIEGHVTFKRSFSGEEKKTLLSSAECLLYTPDQEHFGIVPIEAMYMQCPVVAVRSGGPLETVVDGQTGFLCDPDAVSFCSAMEKFVSNRDLSKKFGRAGHERVISRFSFQAFTHKLNGIVMNLCA</sequence>
<dbReference type="FunFam" id="3.40.50.2000:FF:000085">
    <property type="entry name" value="alpha-1,3/1,6-mannosyltransferase ALG2"/>
    <property type="match status" value="1"/>
</dbReference>
<dbReference type="InterPro" id="IPR001296">
    <property type="entry name" value="Glyco_trans_1"/>
</dbReference>
<dbReference type="Pfam" id="PF13439">
    <property type="entry name" value="Glyco_transf_4"/>
    <property type="match status" value="1"/>
</dbReference>
<reference evidence="13 15" key="2">
    <citation type="journal article" date="2013" name="Nature">
        <title>Insights into bilaterian evolution from three spiralian genomes.</title>
        <authorList>
            <person name="Simakov O."/>
            <person name="Marletaz F."/>
            <person name="Cho S.J."/>
            <person name="Edsinger-Gonzales E."/>
            <person name="Havlak P."/>
            <person name="Hellsten U."/>
            <person name="Kuo D.H."/>
            <person name="Larsson T."/>
            <person name="Lv J."/>
            <person name="Arendt D."/>
            <person name="Savage R."/>
            <person name="Osoegawa K."/>
            <person name="de Jong P."/>
            <person name="Grimwood J."/>
            <person name="Chapman J.A."/>
            <person name="Shapiro H."/>
            <person name="Aerts A."/>
            <person name="Otillar R.P."/>
            <person name="Terry A.Y."/>
            <person name="Boore J.L."/>
            <person name="Grigoriev I.V."/>
            <person name="Lindberg D.R."/>
            <person name="Seaver E.C."/>
            <person name="Weisblat D.A."/>
            <person name="Putnam N.H."/>
            <person name="Rokhsar D.S."/>
        </authorList>
    </citation>
    <scope>NUCLEOTIDE SEQUENCE</scope>
    <source>
        <strain evidence="13 15">I ESC-2004</strain>
    </source>
</reference>
<comment type="function">
    <text evidence="10">Mannosylates Man(2)GlcNAc(2)-dolichol diphosphate and Man(1)GlcNAc(2)-dolichol diphosphate to form Man(3)GlcNAc(2)-dolichol diphosphate.</text>
</comment>
<reference evidence="14" key="3">
    <citation type="submission" date="2015-06" db="UniProtKB">
        <authorList>
            <consortium name="EnsemblMetazoa"/>
        </authorList>
    </citation>
    <scope>IDENTIFICATION</scope>
</reference>
<dbReference type="EnsemblMetazoa" id="CapteT229017">
    <property type="protein sequence ID" value="CapteP229017"/>
    <property type="gene ID" value="CapteG229017"/>
</dbReference>
<dbReference type="STRING" id="283909.R7UHV4"/>
<comment type="subcellular location">
    <subcellularLocation>
        <location evidence="10">Endoplasmic reticulum membrane</location>
        <topology evidence="10">Single-pass membrane protein</topology>
    </subcellularLocation>
</comment>
<comment type="catalytic activity">
    <reaction evidence="9 10">
        <text>an alpha-D-Man-(1-&gt;3)-beta-D-Man-(1-&gt;4)-beta-D-GlcNAc-(1-&gt;4)-alpha-D-GlcNAc-diphospho-di-trans,poly-cis-dolichol + GDP-alpha-D-mannose = an alpha-D-Man-(1-&gt;3)-[alpha-D-Man-(1-&gt;6)]-beta-D-Man-(1-&gt;4)-beta-D-GlcNAc-(1-&gt;4)-alpha-D-GlcNAc-diphospho-di-trans,poly-cis-dolichol + GDP + H(+)</text>
        <dbReference type="Rhea" id="RHEA:29519"/>
        <dbReference type="Rhea" id="RHEA-COMP:19513"/>
        <dbReference type="Rhea" id="RHEA-COMP:19515"/>
        <dbReference type="ChEBI" id="CHEBI:15378"/>
        <dbReference type="ChEBI" id="CHEBI:57527"/>
        <dbReference type="ChEBI" id="CHEBI:58189"/>
        <dbReference type="ChEBI" id="CHEBI:132510"/>
        <dbReference type="ChEBI" id="CHEBI:132511"/>
        <dbReference type="EC" id="2.4.1.257"/>
    </reaction>
    <physiologicalReaction direction="left-to-right" evidence="9 10">
        <dbReference type="Rhea" id="RHEA:29520"/>
    </physiologicalReaction>
</comment>
<dbReference type="SUPFAM" id="SSF53756">
    <property type="entry name" value="UDP-Glycosyltransferase/glycogen phosphorylase"/>
    <property type="match status" value="1"/>
</dbReference>
<comment type="pathway">
    <text evidence="1 10">Protein modification; protein glycosylation.</text>
</comment>
<evidence type="ECO:0000313" key="14">
    <source>
        <dbReference type="EnsemblMetazoa" id="CapteP229017"/>
    </source>
</evidence>
<evidence type="ECO:0000256" key="9">
    <source>
        <dbReference type="ARBA" id="ARBA00045104"/>
    </source>
</evidence>
<evidence type="ECO:0000256" key="5">
    <source>
        <dbReference type="ARBA" id="ARBA00022824"/>
    </source>
</evidence>
<dbReference type="PANTHER" id="PTHR45918">
    <property type="entry name" value="ALPHA-1,3/1,6-MANNOSYLTRANSFERASE ALG2"/>
    <property type="match status" value="1"/>
</dbReference>
<evidence type="ECO:0000259" key="11">
    <source>
        <dbReference type="Pfam" id="PF00534"/>
    </source>
</evidence>
<comment type="similarity">
    <text evidence="10">Belongs to the glycosyltransferase group 1 family.</text>
</comment>
<evidence type="ECO:0000256" key="8">
    <source>
        <dbReference type="ARBA" id="ARBA00045103"/>
    </source>
</evidence>
<protein>
    <recommendedName>
        <fullName evidence="10">Alpha-1,3/1,6-mannosyltransferase ALG2</fullName>
        <ecNumber evidence="10">2.4.1.132</ecNumber>
        <ecNumber evidence="10">2.4.1.257</ecNumber>
    </recommendedName>
    <alternativeName>
        <fullName evidence="10">GDP-Man:Man(1)GlcNAc(2)-PP-Dol alpha-1,3-mannosyltransferase</fullName>
    </alternativeName>
</protein>
<dbReference type="FunCoup" id="R7UHV4">
    <property type="interactions" value="2171"/>
</dbReference>
<dbReference type="InterPro" id="IPR027054">
    <property type="entry name" value="ALG2"/>
</dbReference>
<dbReference type="Gene3D" id="3.40.50.2000">
    <property type="entry name" value="Glycogen Phosphorylase B"/>
    <property type="match status" value="1"/>
</dbReference>
<comment type="catalytic activity">
    <reaction evidence="8 10">
        <text>a beta-D-Man-(1-&gt;4)-beta-D-GlcNAc-(1-&gt;4)-alpha-D-GlcNAc-diphospho-di-trans,poly-cis-dolichol + GDP-alpha-D-mannose = an alpha-D-Man-(1-&gt;3)-beta-D-Man-(1-&gt;4)-beta-D-GlcNAc-(1-&gt;4)-alpha-D-GlcNAc-diphospho-di-trans,poly-cis-dolichol + GDP + H(+)</text>
        <dbReference type="Rhea" id="RHEA:29515"/>
        <dbReference type="Rhea" id="RHEA-COMP:19511"/>
        <dbReference type="Rhea" id="RHEA-COMP:19513"/>
        <dbReference type="ChEBI" id="CHEBI:15378"/>
        <dbReference type="ChEBI" id="CHEBI:57527"/>
        <dbReference type="ChEBI" id="CHEBI:58189"/>
        <dbReference type="ChEBI" id="CHEBI:58472"/>
        <dbReference type="ChEBI" id="CHEBI:132510"/>
        <dbReference type="EC" id="2.4.1.132"/>
    </reaction>
    <physiologicalReaction direction="left-to-right" evidence="8 10">
        <dbReference type="Rhea" id="RHEA:29516"/>
    </physiologicalReaction>
</comment>
<evidence type="ECO:0000256" key="1">
    <source>
        <dbReference type="ARBA" id="ARBA00004922"/>
    </source>
</evidence>
<dbReference type="HOGENOM" id="CLU_030619_1_0_1"/>
<dbReference type="Pfam" id="PF00534">
    <property type="entry name" value="Glycos_transf_1"/>
    <property type="match status" value="1"/>
</dbReference>
<keyword evidence="5" id="KW-0256">Endoplasmic reticulum</keyword>
<keyword evidence="3 10" id="KW-0808">Transferase</keyword>
<evidence type="ECO:0000259" key="12">
    <source>
        <dbReference type="Pfam" id="PF13439"/>
    </source>
</evidence>
<evidence type="ECO:0000256" key="3">
    <source>
        <dbReference type="ARBA" id="ARBA00022679"/>
    </source>
</evidence>
<evidence type="ECO:0000256" key="4">
    <source>
        <dbReference type="ARBA" id="ARBA00022692"/>
    </source>
</evidence>
<feature type="domain" description="Glycosyltransferase subfamily 4-like N-terminal" evidence="12">
    <location>
        <begin position="13"/>
        <end position="176"/>
    </location>
</feature>
<dbReference type="GO" id="GO:0004378">
    <property type="term" value="F:GDP-Man:Man(1)GlcNAc(2)-PP-Dol alpha-1,3-mannosyltransferase activity"/>
    <property type="evidence" value="ECO:0007669"/>
    <property type="project" value="UniProtKB-UniRule"/>
</dbReference>
<evidence type="ECO:0000313" key="15">
    <source>
        <dbReference type="Proteomes" id="UP000014760"/>
    </source>
</evidence>
<keyword evidence="2 10" id="KW-0328">Glycosyltransferase</keyword>
<gene>
    <name evidence="13" type="ORF">CAPTEDRAFT_229017</name>
</gene>
<keyword evidence="4" id="KW-0812">Transmembrane</keyword>
<accession>R7UHV4</accession>
<dbReference type="GO" id="GO:0005789">
    <property type="term" value="C:endoplasmic reticulum membrane"/>
    <property type="evidence" value="ECO:0007669"/>
    <property type="project" value="UniProtKB-SubCell"/>
</dbReference>
<keyword evidence="7" id="KW-0472">Membrane</keyword>
<evidence type="ECO:0000256" key="10">
    <source>
        <dbReference type="RuleBase" id="RU367136"/>
    </source>
</evidence>
<evidence type="ECO:0000256" key="6">
    <source>
        <dbReference type="ARBA" id="ARBA00022989"/>
    </source>
</evidence>
<keyword evidence="15" id="KW-1185">Reference proteome</keyword>
<proteinExistence type="inferred from homology"/>
<dbReference type="FunFam" id="3.40.50.2000:FF:000210">
    <property type="entry name" value="Alpha-1,3/1,6-mannosyltransferase ALG2"/>
    <property type="match status" value="1"/>
</dbReference>
<feature type="domain" description="Glycosyl transferase family 1" evidence="11">
    <location>
        <begin position="213"/>
        <end position="379"/>
    </location>
</feature>
<dbReference type="EMBL" id="AMQN01001318">
    <property type="status" value="NOT_ANNOTATED_CDS"/>
    <property type="molecule type" value="Genomic_DNA"/>
</dbReference>
<dbReference type="CDD" id="cd03805">
    <property type="entry name" value="GT4_ALG2-like"/>
    <property type="match status" value="1"/>
</dbReference>
<dbReference type="Proteomes" id="UP000014760">
    <property type="component" value="Unassembled WGS sequence"/>
</dbReference>
<keyword evidence="6" id="KW-1133">Transmembrane helix</keyword>
<reference evidence="15" key="1">
    <citation type="submission" date="2012-12" db="EMBL/GenBank/DDBJ databases">
        <authorList>
            <person name="Hellsten U."/>
            <person name="Grimwood J."/>
            <person name="Chapman J.A."/>
            <person name="Shapiro H."/>
            <person name="Aerts A."/>
            <person name="Otillar R.P."/>
            <person name="Terry A.Y."/>
            <person name="Boore J.L."/>
            <person name="Simakov O."/>
            <person name="Marletaz F."/>
            <person name="Cho S.-J."/>
            <person name="Edsinger-Gonzales E."/>
            <person name="Havlak P."/>
            <person name="Kuo D.-H."/>
            <person name="Larsson T."/>
            <person name="Lv J."/>
            <person name="Arendt D."/>
            <person name="Savage R."/>
            <person name="Osoegawa K."/>
            <person name="de Jong P."/>
            <person name="Lindberg D.R."/>
            <person name="Seaver E.C."/>
            <person name="Weisblat D.A."/>
            <person name="Putnam N.H."/>
            <person name="Grigoriev I.V."/>
            <person name="Rokhsar D.S."/>
        </authorList>
    </citation>
    <scope>NUCLEOTIDE SEQUENCE</scope>
    <source>
        <strain evidence="15">I ESC-2004</strain>
    </source>
</reference>
<dbReference type="OMA" id="AMYMKCP"/>
<evidence type="ECO:0000313" key="13">
    <source>
        <dbReference type="EMBL" id="ELU05663.1"/>
    </source>
</evidence>
<evidence type="ECO:0000256" key="2">
    <source>
        <dbReference type="ARBA" id="ARBA00022676"/>
    </source>
</evidence>
<dbReference type="EC" id="2.4.1.257" evidence="10"/>
<name>R7UHV4_CAPTE</name>
<evidence type="ECO:0000256" key="7">
    <source>
        <dbReference type="ARBA" id="ARBA00023136"/>
    </source>
</evidence>
<dbReference type="OrthoDB" id="448893at2759"/>
<dbReference type="InterPro" id="IPR028098">
    <property type="entry name" value="Glyco_trans_4-like_N"/>
</dbReference>
<dbReference type="EMBL" id="KB301364">
    <property type="protein sequence ID" value="ELU05663.1"/>
    <property type="molecule type" value="Genomic_DNA"/>
</dbReference>
<dbReference type="EC" id="2.4.1.132" evidence="10"/>
<dbReference type="AlphaFoldDB" id="R7UHV4"/>